<protein>
    <recommendedName>
        <fullName evidence="12">UEV domain-containing protein</fullName>
    </recommendedName>
</protein>
<dbReference type="SUPFAM" id="SSF54495">
    <property type="entry name" value="UBC-like"/>
    <property type="match status" value="1"/>
</dbReference>
<sequence>MLPTEDNKLRSYLSKYQNQDVTKRDIKNTLLQYKGLNFGREPFAFQNGISKELVFVRGVIPVTYEGNIYNIPVCIYLMDTHPSNAPMCYVKPTADMQIKVSQYVDHIGRIYLPYLHDWSWKSDLLGLIQVMICTFGEKPPVYAKVKKDKEPPYPTQSYIPMPGQASASFVPYPINSPYQPPNHGYPTQFAGYPSQNMYPTATPSYPPMPQTNTAVGGTGTITEEHIRASLLSAVEDKLRRRLDEQFAQSRAELDILQQSASELAQGKNKLEKILERLEKECNEMERNVTTLKEKEIELEKAINQLGEEESIDVDEAVTTTAPLYKQILNAFAEEAALEDAIYYMGEALRRGVIDLDVFLKQVRTLSRKQFMLRALMHKCRQKAGLAG</sequence>
<evidence type="ECO:0000256" key="2">
    <source>
        <dbReference type="ARBA" id="ARBA00009594"/>
    </source>
</evidence>
<feature type="domain" description="SB" evidence="9">
    <location>
        <begin position="321"/>
        <end position="387"/>
    </location>
</feature>
<proteinExistence type="inferred from homology"/>
<dbReference type="Gene3D" id="6.10.140.820">
    <property type="match status" value="1"/>
</dbReference>
<evidence type="ECO:0000256" key="3">
    <source>
        <dbReference type="ARBA" id="ARBA00022448"/>
    </source>
</evidence>
<dbReference type="InterPro" id="IPR008883">
    <property type="entry name" value="UEV_N"/>
</dbReference>
<dbReference type="Pfam" id="PF05743">
    <property type="entry name" value="UEV"/>
    <property type="match status" value="1"/>
</dbReference>
<keyword evidence="3 7" id="KW-0813">Transport</keyword>
<evidence type="ECO:0000256" key="7">
    <source>
        <dbReference type="PROSITE-ProRule" id="PRU00644"/>
    </source>
</evidence>
<feature type="domain" description="UEV" evidence="10">
    <location>
        <begin position="3"/>
        <end position="145"/>
    </location>
</feature>
<evidence type="ECO:0000256" key="1">
    <source>
        <dbReference type="ARBA" id="ARBA00004177"/>
    </source>
</evidence>
<evidence type="ECO:0000256" key="4">
    <source>
        <dbReference type="ARBA" id="ARBA00022753"/>
    </source>
</evidence>
<dbReference type="GO" id="GO:0008333">
    <property type="term" value="P:endosome to lysosome transport"/>
    <property type="evidence" value="ECO:0007669"/>
    <property type="project" value="TreeGrafter"/>
</dbReference>
<dbReference type="Pfam" id="PF09454">
    <property type="entry name" value="Vps23_core"/>
    <property type="match status" value="1"/>
</dbReference>
<dbReference type="InterPro" id="IPR017916">
    <property type="entry name" value="SB_dom"/>
</dbReference>
<evidence type="ECO:0000259" key="9">
    <source>
        <dbReference type="PROSITE" id="PS51312"/>
    </source>
</evidence>
<dbReference type="Gene3D" id="6.10.250.370">
    <property type="match status" value="1"/>
</dbReference>
<dbReference type="PROSITE" id="PS51312">
    <property type="entry name" value="SB"/>
    <property type="match status" value="1"/>
</dbReference>
<dbReference type="GO" id="GO:0015031">
    <property type="term" value="P:protein transport"/>
    <property type="evidence" value="ECO:0007669"/>
    <property type="project" value="UniProtKB-UniRule"/>
</dbReference>
<reference evidence="11" key="1">
    <citation type="submission" date="2015-12" db="EMBL/GenBank/DDBJ databases">
        <title>De novo transcriptome assembly of four potential Pierce s Disease insect vectors from Arizona vineyards.</title>
        <authorList>
            <person name="Tassone E.E."/>
        </authorList>
    </citation>
    <scope>NUCLEOTIDE SEQUENCE</scope>
</reference>
<feature type="coiled-coil region" evidence="8">
    <location>
        <begin position="239"/>
        <end position="311"/>
    </location>
</feature>
<dbReference type="SUPFAM" id="SSF140111">
    <property type="entry name" value="Endosomal sorting complex assembly domain"/>
    <property type="match status" value="1"/>
</dbReference>
<dbReference type="GO" id="GO:0043130">
    <property type="term" value="F:ubiquitin binding"/>
    <property type="evidence" value="ECO:0007669"/>
    <property type="project" value="TreeGrafter"/>
</dbReference>
<dbReference type="InterPro" id="IPR016135">
    <property type="entry name" value="UBQ-conjugating_enzyme/RWD"/>
</dbReference>
<evidence type="ECO:0008006" key="12">
    <source>
        <dbReference type="Google" id="ProtNLM"/>
    </source>
</evidence>
<accession>A0A1B6CLS7</accession>
<dbReference type="Gene3D" id="3.10.110.10">
    <property type="entry name" value="Ubiquitin Conjugating Enzyme"/>
    <property type="match status" value="1"/>
</dbReference>
<comment type="subcellular location">
    <subcellularLocation>
        <location evidence="1">Endosome</location>
    </subcellularLocation>
</comment>
<evidence type="ECO:0000256" key="6">
    <source>
        <dbReference type="ARBA" id="ARBA00023054"/>
    </source>
</evidence>
<dbReference type="PANTHER" id="PTHR23306:SF3">
    <property type="entry name" value="TUMOR SUPPRESSOR PROTEIN 101"/>
    <property type="match status" value="1"/>
</dbReference>
<evidence type="ECO:0000313" key="11">
    <source>
        <dbReference type="EMBL" id="JAS14424.1"/>
    </source>
</evidence>
<evidence type="ECO:0000256" key="5">
    <source>
        <dbReference type="ARBA" id="ARBA00022927"/>
    </source>
</evidence>
<name>A0A1B6CLS7_9HEMI</name>
<gene>
    <name evidence="11" type="ORF">g.6968</name>
</gene>
<keyword evidence="5 7" id="KW-0653">Protein transport</keyword>
<comment type="similarity">
    <text evidence="2">Belongs to the ubiquitin-conjugating enzyme family. UEV subfamily.</text>
</comment>
<keyword evidence="4" id="KW-0967">Endosome</keyword>
<evidence type="ECO:0000256" key="8">
    <source>
        <dbReference type="SAM" id="Coils"/>
    </source>
</evidence>
<dbReference type="GO" id="GO:0000813">
    <property type="term" value="C:ESCRT I complex"/>
    <property type="evidence" value="ECO:0007669"/>
    <property type="project" value="TreeGrafter"/>
</dbReference>
<dbReference type="InterPro" id="IPR052070">
    <property type="entry name" value="ESCRT-I_UEV_domain"/>
</dbReference>
<evidence type="ECO:0000259" key="10">
    <source>
        <dbReference type="PROSITE" id="PS51322"/>
    </source>
</evidence>
<dbReference type="AlphaFoldDB" id="A0A1B6CLS7"/>
<keyword evidence="6 8" id="KW-0175">Coiled coil</keyword>
<dbReference type="PANTHER" id="PTHR23306">
    <property type="entry name" value="TUMOR SUSCEPTIBILITY GENE 101 PROTEIN-RELATED"/>
    <property type="match status" value="1"/>
</dbReference>
<dbReference type="EMBL" id="GEDC01022874">
    <property type="protein sequence ID" value="JAS14424.1"/>
    <property type="molecule type" value="Transcribed_RNA"/>
</dbReference>
<dbReference type="InterPro" id="IPR037202">
    <property type="entry name" value="ESCRT_assembly_dom"/>
</dbReference>
<dbReference type="CDD" id="cd11685">
    <property type="entry name" value="UEV_TSG101-like"/>
    <property type="match status" value="1"/>
</dbReference>
<organism evidence="11">
    <name type="scientific">Clastoptera arizonana</name>
    <name type="common">Arizona spittle bug</name>
    <dbReference type="NCBI Taxonomy" id="38151"/>
    <lineage>
        <taxon>Eukaryota</taxon>
        <taxon>Metazoa</taxon>
        <taxon>Ecdysozoa</taxon>
        <taxon>Arthropoda</taxon>
        <taxon>Hexapoda</taxon>
        <taxon>Insecta</taxon>
        <taxon>Pterygota</taxon>
        <taxon>Neoptera</taxon>
        <taxon>Paraneoptera</taxon>
        <taxon>Hemiptera</taxon>
        <taxon>Auchenorrhyncha</taxon>
        <taxon>Cercopoidea</taxon>
        <taxon>Clastopteridae</taxon>
        <taxon>Clastoptera</taxon>
    </lineage>
</organism>
<dbReference type="PROSITE" id="PS51322">
    <property type="entry name" value="UEV"/>
    <property type="match status" value="1"/>
</dbReference>